<dbReference type="PANTHER" id="PTHR42870">
    <property type="entry name" value="ACETYL-COA C-ACETYLTRANSFERASE"/>
    <property type="match status" value="1"/>
</dbReference>
<reference evidence="2 3" key="1">
    <citation type="submission" date="2020-04" db="EMBL/GenBank/DDBJ databases">
        <title>Paraburkholderia sp. RP-4-7 isolated from soil.</title>
        <authorList>
            <person name="Dahal R.H."/>
        </authorList>
    </citation>
    <scope>NUCLEOTIDE SEQUENCE [LARGE SCALE GENOMIC DNA]</scope>
    <source>
        <strain evidence="2 3">RP-4-7</strain>
    </source>
</reference>
<dbReference type="Pfam" id="PF22691">
    <property type="entry name" value="Thiolase_C_1"/>
    <property type="match status" value="1"/>
</dbReference>
<dbReference type="AlphaFoldDB" id="A0A848IS60"/>
<evidence type="ECO:0000313" key="3">
    <source>
        <dbReference type="Proteomes" id="UP000544134"/>
    </source>
</evidence>
<organism evidence="2 3">
    <name type="scientific">Paraburkholderia polaris</name>
    <dbReference type="NCBI Taxonomy" id="2728848"/>
    <lineage>
        <taxon>Bacteria</taxon>
        <taxon>Pseudomonadati</taxon>
        <taxon>Pseudomonadota</taxon>
        <taxon>Betaproteobacteria</taxon>
        <taxon>Burkholderiales</taxon>
        <taxon>Burkholderiaceae</taxon>
        <taxon>Paraburkholderia</taxon>
    </lineage>
</organism>
<comment type="caution">
    <text evidence="2">The sequence shown here is derived from an EMBL/GenBank/DDBJ whole genome shotgun (WGS) entry which is preliminary data.</text>
</comment>
<evidence type="ECO:0000259" key="1">
    <source>
        <dbReference type="Pfam" id="PF22691"/>
    </source>
</evidence>
<name>A0A848IS60_9BURK</name>
<gene>
    <name evidence="2" type="ORF">HHL24_39250</name>
</gene>
<evidence type="ECO:0000313" key="2">
    <source>
        <dbReference type="EMBL" id="NMM03896.1"/>
    </source>
</evidence>
<dbReference type="GO" id="GO:0003988">
    <property type="term" value="F:acetyl-CoA C-acyltransferase activity"/>
    <property type="evidence" value="ECO:0007669"/>
    <property type="project" value="UniProtKB-ARBA"/>
</dbReference>
<dbReference type="PIRSF" id="PIRSF000429">
    <property type="entry name" value="Ac-CoA_Ac_transf"/>
    <property type="match status" value="1"/>
</dbReference>
<dbReference type="RefSeq" id="WP_169490675.1">
    <property type="nucleotide sequence ID" value="NZ_JABBGJ010000064.1"/>
</dbReference>
<dbReference type="InterPro" id="IPR055140">
    <property type="entry name" value="Thiolase_C_2"/>
</dbReference>
<feature type="domain" description="Thiolase C-terminal" evidence="1">
    <location>
        <begin position="257"/>
        <end position="359"/>
    </location>
</feature>
<dbReference type="Proteomes" id="UP000544134">
    <property type="component" value="Unassembled WGS sequence"/>
</dbReference>
<dbReference type="EMBL" id="JABBGJ010000064">
    <property type="protein sequence ID" value="NMM03896.1"/>
    <property type="molecule type" value="Genomic_DNA"/>
</dbReference>
<proteinExistence type="predicted"/>
<protein>
    <submittedName>
        <fullName evidence="2">Thiolase family protein</fullName>
    </submittedName>
</protein>
<keyword evidence="3" id="KW-1185">Reference proteome</keyword>
<sequence length="379" mass="40281">MNSQLRSKAIVSGIGATPFGVLPDEDAYTLGMQALTAALADAGLERHDIDALIVVRIPDYQRFSEGYGIDPKLAFALQGQGRMTGVAMELGASLIASGSARTVAIAYGNDGRSRGATYGGSADGYGSGNAALWSAYGMTSPGAVHAMMFAQHAHQYGTDPLALAEISVTFRHHASLNPQAVMRNPITVADHQNSRFIAEPLRLFDYCLINDGGVAVILSTADAAGDQPHPPVYVRAVDTQTRMVGSGFPPADYWRAPMQALARSTYANAGLAPDDMDALMIYDNFSPTVLFSLEGFGYCEPGESGAWVWEGNLRLGGRFPANTSGGHLSESYMQGWGLVVESVRQVRKSAGPRQVPNAHNVHYMCAAPVCSSIIFSDTP</sequence>
<dbReference type="Gene3D" id="3.40.47.10">
    <property type="match status" value="1"/>
</dbReference>
<dbReference type="SUPFAM" id="SSF53901">
    <property type="entry name" value="Thiolase-like"/>
    <property type="match status" value="2"/>
</dbReference>
<dbReference type="InterPro" id="IPR002155">
    <property type="entry name" value="Thiolase"/>
</dbReference>
<dbReference type="CDD" id="cd00829">
    <property type="entry name" value="SCP-x_thiolase"/>
    <property type="match status" value="1"/>
</dbReference>
<dbReference type="InterPro" id="IPR016039">
    <property type="entry name" value="Thiolase-like"/>
</dbReference>
<accession>A0A848IS60</accession>
<dbReference type="PANTHER" id="PTHR42870:SF1">
    <property type="entry name" value="NON-SPECIFIC LIPID-TRANSFER PROTEIN-LIKE 2"/>
    <property type="match status" value="1"/>
</dbReference>